<protein>
    <recommendedName>
        <fullName evidence="3">Immunity protein 30 domain-containing protein</fullName>
    </recommendedName>
</protein>
<organism evidence="1 2">
    <name type="scientific">Salininema proteolyticum</name>
    <dbReference type="NCBI Taxonomy" id="1607685"/>
    <lineage>
        <taxon>Bacteria</taxon>
        <taxon>Bacillati</taxon>
        <taxon>Actinomycetota</taxon>
        <taxon>Actinomycetes</taxon>
        <taxon>Glycomycetales</taxon>
        <taxon>Glycomycetaceae</taxon>
        <taxon>Salininema</taxon>
    </lineage>
</organism>
<dbReference type="Proteomes" id="UP001595823">
    <property type="component" value="Unassembled WGS sequence"/>
</dbReference>
<proteinExistence type="predicted"/>
<dbReference type="EMBL" id="JBHSDK010000028">
    <property type="protein sequence ID" value="MFC4337057.1"/>
    <property type="molecule type" value="Genomic_DNA"/>
</dbReference>
<accession>A0ABV8U2I0</accession>
<keyword evidence="2" id="KW-1185">Reference proteome</keyword>
<reference evidence="2" key="1">
    <citation type="journal article" date="2019" name="Int. J. Syst. Evol. Microbiol.">
        <title>The Global Catalogue of Microorganisms (GCM) 10K type strain sequencing project: providing services to taxonomists for standard genome sequencing and annotation.</title>
        <authorList>
            <consortium name="The Broad Institute Genomics Platform"/>
            <consortium name="The Broad Institute Genome Sequencing Center for Infectious Disease"/>
            <person name="Wu L."/>
            <person name="Ma J."/>
        </authorList>
    </citation>
    <scope>NUCLEOTIDE SEQUENCE [LARGE SCALE GENOMIC DNA]</scope>
    <source>
        <strain evidence="2">IBRC-M 10908</strain>
    </source>
</reference>
<comment type="caution">
    <text evidence="1">The sequence shown here is derived from an EMBL/GenBank/DDBJ whole genome shotgun (WGS) entry which is preliminary data.</text>
</comment>
<evidence type="ECO:0000313" key="2">
    <source>
        <dbReference type="Proteomes" id="UP001595823"/>
    </source>
</evidence>
<evidence type="ECO:0008006" key="3">
    <source>
        <dbReference type="Google" id="ProtNLM"/>
    </source>
</evidence>
<name>A0ABV8U2I0_9ACTN</name>
<gene>
    <name evidence="1" type="ORF">ACFPET_17780</name>
</gene>
<sequence>MHPWDAQIEPYEDRVEDISERDRFRSAVDLIEWTITGFESPIESRSEREFVESTLSVCRSAVNSGETIADVPEDWIPRATRFLEMGTENGVNYLIRSLEFCLDIYSDEIEAEEFMKIFAYCYEAESSRSSASGIMVGEPQVATAREQAMLDHQKAILDSFLS</sequence>
<dbReference type="RefSeq" id="WP_380623621.1">
    <property type="nucleotide sequence ID" value="NZ_JBHSDK010000028.1"/>
</dbReference>
<evidence type="ECO:0000313" key="1">
    <source>
        <dbReference type="EMBL" id="MFC4337057.1"/>
    </source>
</evidence>